<proteinExistence type="predicted"/>
<accession>A0ACB9IN23</accession>
<name>A0ACB9IN23_9ASTR</name>
<reference evidence="1 2" key="2">
    <citation type="journal article" date="2022" name="Mol. Ecol. Resour.">
        <title>The genomes of chicory, endive, great burdock and yacon provide insights into Asteraceae paleo-polyploidization history and plant inulin production.</title>
        <authorList>
            <person name="Fan W."/>
            <person name="Wang S."/>
            <person name="Wang H."/>
            <person name="Wang A."/>
            <person name="Jiang F."/>
            <person name="Liu H."/>
            <person name="Zhao H."/>
            <person name="Xu D."/>
            <person name="Zhang Y."/>
        </authorList>
    </citation>
    <scope>NUCLEOTIDE SEQUENCE [LARGE SCALE GENOMIC DNA]</scope>
    <source>
        <strain evidence="2">cv. Yunnan</strain>
        <tissue evidence="1">Leaves</tissue>
    </source>
</reference>
<evidence type="ECO:0000313" key="2">
    <source>
        <dbReference type="Proteomes" id="UP001056120"/>
    </source>
</evidence>
<sequence length="473" mass="52548">MARLGRSRGKDVANVSQTYPVCDGCGDLGHTLANCPREQGKAEEVNQVGGERKQDLNATHYHPGLRNHPNLRVEVNNMTRAVNKAIIKAVTKEIKVLRDTSKGAISKGTTNIINPSSTNNRETSRTNLQLVSTLRSGKVYNNVTSASPDVEGVVVDLGEDDAIRQVPAYAKYLKDLCTQKRHHKMPKKLDLIDNVSVVLSGSLPPKLQDPGAPLISMQIGELKINRVLLDIGASVSILSGILYGQYDFGPLQKADTTVVLADLTHKFPWGILTDVIVKVEDFYYPLDFLVLDYAAPSSDRHPNVILGRPFLRTTQCVINCVTGTFDMAFGNRKLRLNIFSRIFNAPIIDKCFMADVVDRCNPHENEGESMEPCVVCDRKEAGHKQELKEAEAQGEVCDLRERVPTWTHRVENLPDHIDTHLKPSLESRPKLELKELPKHLKYAFVGENDTLPVIIATGLTEEQEQSLMTVDMS</sequence>
<gene>
    <name evidence="1" type="ORF">L1987_25371</name>
</gene>
<comment type="caution">
    <text evidence="1">The sequence shown here is derived from an EMBL/GenBank/DDBJ whole genome shotgun (WGS) entry which is preliminary data.</text>
</comment>
<dbReference type="EMBL" id="CM042025">
    <property type="protein sequence ID" value="KAI3809399.1"/>
    <property type="molecule type" value="Genomic_DNA"/>
</dbReference>
<reference evidence="2" key="1">
    <citation type="journal article" date="2022" name="Mol. Ecol. Resour.">
        <title>The genomes of chicory, endive, great burdock and yacon provide insights into Asteraceae palaeo-polyploidization history and plant inulin production.</title>
        <authorList>
            <person name="Fan W."/>
            <person name="Wang S."/>
            <person name="Wang H."/>
            <person name="Wang A."/>
            <person name="Jiang F."/>
            <person name="Liu H."/>
            <person name="Zhao H."/>
            <person name="Xu D."/>
            <person name="Zhang Y."/>
        </authorList>
    </citation>
    <scope>NUCLEOTIDE SEQUENCE [LARGE SCALE GENOMIC DNA]</scope>
    <source>
        <strain evidence="2">cv. Yunnan</strain>
    </source>
</reference>
<evidence type="ECO:0000313" key="1">
    <source>
        <dbReference type="EMBL" id="KAI3809399.1"/>
    </source>
</evidence>
<keyword evidence="2" id="KW-1185">Reference proteome</keyword>
<protein>
    <submittedName>
        <fullName evidence="1">Uncharacterized protein</fullName>
    </submittedName>
</protein>
<dbReference type="Proteomes" id="UP001056120">
    <property type="component" value="Linkage Group LG08"/>
</dbReference>
<organism evidence="1 2">
    <name type="scientific">Smallanthus sonchifolius</name>
    <dbReference type="NCBI Taxonomy" id="185202"/>
    <lineage>
        <taxon>Eukaryota</taxon>
        <taxon>Viridiplantae</taxon>
        <taxon>Streptophyta</taxon>
        <taxon>Embryophyta</taxon>
        <taxon>Tracheophyta</taxon>
        <taxon>Spermatophyta</taxon>
        <taxon>Magnoliopsida</taxon>
        <taxon>eudicotyledons</taxon>
        <taxon>Gunneridae</taxon>
        <taxon>Pentapetalae</taxon>
        <taxon>asterids</taxon>
        <taxon>campanulids</taxon>
        <taxon>Asterales</taxon>
        <taxon>Asteraceae</taxon>
        <taxon>Asteroideae</taxon>
        <taxon>Heliantheae alliance</taxon>
        <taxon>Millerieae</taxon>
        <taxon>Smallanthus</taxon>
    </lineage>
</organism>